<protein>
    <recommendedName>
        <fullName evidence="4">Six-hairpin glycosidase-like protein</fullName>
    </recommendedName>
</protein>
<reference evidence="2" key="1">
    <citation type="submission" date="2021-02" db="EMBL/GenBank/DDBJ databases">
        <title>Genome sequence Cadophora malorum strain M34.</title>
        <authorList>
            <person name="Stefanovic E."/>
            <person name="Vu D."/>
            <person name="Scully C."/>
            <person name="Dijksterhuis J."/>
            <person name="Roader J."/>
            <person name="Houbraken J."/>
        </authorList>
    </citation>
    <scope>NUCLEOTIDE SEQUENCE</scope>
    <source>
        <strain evidence="2">M34</strain>
    </source>
</reference>
<accession>A0A8H7W550</accession>
<keyword evidence="3" id="KW-1185">Reference proteome</keyword>
<dbReference type="GO" id="GO:0003824">
    <property type="term" value="F:catalytic activity"/>
    <property type="evidence" value="ECO:0007669"/>
    <property type="project" value="UniProtKB-ARBA"/>
</dbReference>
<dbReference type="SUPFAM" id="SSF48208">
    <property type="entry name" value="Six-hairpin glycosidases"/>
    <property type="match status" value="1"/>
</dbReference>
<dbReference type="AlphaFoldDB" id="A0A8H7W550"/>
<evidence type="ECO:0000256" key="1">
    <source>
        <dbReference type="SAM" id="SignalP"/>
    </source>
</evidence>
<name>A0A8H7W550_9HELO</name>
<dbReference type="EMBL" id="JAFJYH010000360">
    <property type="protein sequence ID" value="KAG4412693.1"/>
    <property type="molecule type" value="Genomic_DNA"/>
</dbReference>
<feature type="chain" id="PRO_5034620707" description="Six-hairpin glycosidase-like protein" evidence="1">
    <location>
        <begin position="18"/>
        <end position="699"/>
    </location>
</feature>
<evidence type="ECO:0000313" key="2">
    <source>
        <dbReference type="EMBL" id="KAG4412693.1"/>
    </source>
</evidence>
<dbReference type="Gene3D" id="1.50.10.10">
    <property type="match status" value="1"/>
</dbReference>
<comment type="caution">
    <text evidence="2">The sequence shown here is derived from an EMBL/GenBank/DDBJ whole genome shotgun (WGS) entry which is preliminary data.</text>
</comment>
<keyword evidence="1" id="KW-0732">Signal</keyword>
<gene>
    <name evidence="2" type="ORF">IFR04_014158</name>
</gene>
<dbReference type="InterPro" id="IPR012341">
    <property type="entry name" value="6hp_glycosidase-like_sf"/>
</dbReference>
<dbReference type="InterPro" id="IPR008928">
    <property type="entry name" value="6-hairpin_glycosidase_sf"/>
</dbReference>
<dbReference type="Proteomes" id="UP000664132">
    <property type="component" value="Unassembled WGS sequence"/>
</dbReference>
<sequence>MKLSIITLLALTSQAISTSIDREQVIGQFNPVRHASSNSTPMQVGNGNFAFGADITGLQTFQPFATMSSWGWHNFSLPTAPGQSKISDFTGLDWWTHGKLVNYNQPNPAESLISNWLIQNPQRVNLGRIGFWFGDNANITEANLSKQSQTLDLYSGIITSKFTVLGSEVSVSTSADPNSDTVSIEVESDLFKSGQLGIFFDHPYPIAQKFDAPFVGVWNASSKHTTTLQQSGNKAQISHDMDTTTYYMAIEWQGKGSITGPLPSSHRYILRPSSRNSDSLSLSVNFSPKPIRSVPKPISIARSSTKWWSNYWESGAFIDLTHTKSPNATELQRRIILSQYLLAINEAGHDPPQESGLVNNGWYGKFHMEMVLWHSAQWARWGKWEIFNRAIPGVYERFLASSLDRAREMGWKGAKWGKMSDPTGRSAPGEINSLLIWQQPHPFYFAELEWRAFPTRKTLRKWDELLTRSAEFMADFAWWNETAGHYDLGPPMYPVSENTNPNATINPTFEIAYWHFGLNIASLWKSRQNLPIPSTWTHVNSHLAPLPVINNTYAVYQDIPNMWIDPNTYYDHPGMTGIYGLLPPGPGFNLTVMQNTAEKVKSIWDFENLFGWDFPMLAMNAARLGDSEQAVEYLLDELWMFDDVGMPVGGVRVPTPYFPSSGGLLLAVAMMAGGWDGCGGGSRWPKGWDVRVEGFEKAM</sequence>
<feature type="signal peptide" evidence="1">
    <location>
        <begin position="1"/>
        <end position="17"/>
    </location>
</feature>
<evidence type="ECO:0008006" key="4">
    <source>
        <dbReference type="Google" id="ProtNLM"/>
    </source>
</evidence>
<evidence type="ECO:0000313" key="3">
    <source>
        <dbReference type="Proteomes" id="UP000664132"/>
    </source>
</evidence>
<dbReference type="OrthoDB" id="3534988at2759"/>
<dbReference type="GO" id="GO:0005975">
    <property type="term" value="P:carbohydrate metabolic process"/>
    <property type="evidence" value="ECO:0007669"/>
    <property type="project" value="InterPro"/>
</dbReference>
<organism evidence="2 3">
    <name type="scientific">Cadophora malorum</name>
    <dbReference type="NCBI Taxonomy" id="108018"/>
    <lineage>
        <taxon>Eukaryota</taxon>
        <taxon>Fungi</taxon>
        <taxon>Dikarya</taxon>
        <taxon>Ascomycota</taxon>
        <taxon>Pezizomycotina</taxon>
        <taxon>Leotiomycetes</taxon>
        <taxon>Helotiales</taxon>
        <taxon>Ploettnerulaceae</taxon>
        <taxon>Cadophora</taxon>
    </lineage>
</organism>
<proteinExistence type="predicted"/>